<feature type="transmembrane region" description="Helical" evidence="7">
    <location>
        <begin position="103"/>
        <end position="126"/>
    </location>
</feature>
<dbReference type="InterPro" id="IPR035906">
    <property type="entry name" value="MetI-like_sf"/>
</dbReference>
<feature type="domain" description="ABC transmembrane type-1" evidence="8">
    <location>
        <begin position="101"/>
        <end position="313"/>
    </location>
</feature>
<protein>
    <submittedName>
        <fullName evidence="9">Sugar ABC transporter permease</fullName>
    </submittedName>
</protein>
<dbReference type="Gene3D" id="1.10.3720.10">
    <property type="entry name" value="MetI-like"/>
    <property type="match status" value="1"/>
</dbReference>
<dbReference type="CDD" id="cd06261">
    <property type="entry name" value="TM_PBP2"/>
    <property type="match status" value="1"/>
</dbReference>
<dbReference type="PROSITE" id="PS50928">
    <property type="entry name" value="ABC_TM1"/>
    <property type="match status" value="1"/>
</dbReference>
<evidence type="ECO:0000259" key="8">
    <source>
        <dbReference type="PROSITE" id="PS50928"/>
    </source>
</evidence>
<keyword evidence="2 7" id="KW-0813">Transport</keyword>
<feature type="transmembrane region" description="Helical" evidence="7">
    <location>
        <begin position="186"/>
        <end position="209"/>
    </location>
</feature>
<dbReference type="InterPro" id="IPR000515">
    <property type="entry name" value="MetI-like"/>
</dbReference>
<organism evidence="9 10">
    <name type="scientific">Paenibacillus radicis</name>
    <name type="common">ex Gao et al. 2016</name>
    <dbReference type="NCBI Taxonomy" id="1737354"/>
    <lineage>
        <taxon>Bacteria</taxon>
        <taxon>Bacillati</taxon>
        <taxon>Bacillota</taxon>
        <taxon>Bacilli</taxon>
        <taxon>Bacillales</taxon>
        <taxon>Paenibacillaceae</taxon>
        <taxon>Paenibacillus</taxon>
    </lineage>
</organism>
<evidence type="ECO:0000256" key="7">
    <source>
        <dbReference type="RuleBase" id="RU363032"/>
    </source>
</evidence>
<dbReference type="GO" id="GO:0005886">
    <property type="term" value="C:plasma membrane"/>
    <property type="evidence" value="ECO:0007669"/>
    <property type="project" value="UniProtKB-SubCell"/>
</dbReference>
<reference evidence="9 10" key="1">
    <citation type="journal article" date="2014" name="Int. J. Syst. Evol. Microbiol.">
        <title>Complete genome sequence of Corynebacterium casei LMG S-19264T (=DSM 44701T), isolated from a smear-ripened cheese.</title>
        <authorList>
            <consortium name="US DOE Joint Genome Institute (JGI-PGF)"/>
            <person name="Walter F."/>
            <person name="Albersmeier A."/>
            <person name="Kalinowski J."/>
            <person name="Ruckert C."/>
        </authorList>
    </citation>
    <scope>NUCLEOTIDE SEQUENCE [LARGE SCALE GENOMIC DNA]</scope>
    <source>
        <strain evidence="9 10">CGMCC 1.15286</strain>
    </source>
</reference>
<sequence length="324" mass="36465">MILFLIIIAKIQLILNIRKMLFKRLIEEGGPMKRSAIAQEFKALLFTLPAMVPLTVFWFAPLVYVIYLSFMEWDFMNPVKVFVGFENYQNLFSNPAFYESLRISILFCLGSVLPVVIVGLALAMLLSNKFKGGALYRTLMFSPWVTPTVAVSIVWSWIYEPDVGLANNLLRFIGIDGIRWLEDPNWALIGVLIVTVWKSAGWCMIFYLVAIKNVPPELLEAAELDGASGWRKFTNVTLPLISPTTFFLIVVQTIQALQAYDQINVLTQGGPAGSTRTLLYLYYQSAFDSFQIGEASSVAITLIIGCVVLSLFSFVVGRRNVHYN</sequence>
<keyword evidence="6 7" id="KW-0472">Membrane</keyword>
<dbReference type="Pfam" id="PF00528">
    <property type="entry name" value="BPD_transp_1"/>
    <property type="match status" value="1"/>
</dbReference>
<evidence type="ECO:0000256" key="4">
    <source>
        <dbReference type="ARBA" id="ARBA00022692"/>
    </source>
</evidence>
<dbReference type="PANTHER" id="PTHR30193">
    <property type="entry name" value="ABC TRANSPORTER PERMEASE PROTEIN"/>
    <property type="match status" value="1"/>
</dbReference>
<keyword evidence="10" id="KW-1185">Reference proteome</keyword>
<dbReference type="SUPFAM" id="SSF161098">
    <property type="entry name" value="MetI-like"/>
    <property type="match status" value="1"/>
</dbReference>
<dbReference type="AlphaFoldDB" id="A0A917GZE7"/>
<dbReference type="Proteomes" id="UP000600247">
    <property type="component" value="Unassembled WGS sequence"/>
</dbReference>
<evidence type="ECO:0000313" key="9">
    <source>
        <dbReference type="EMBL" id="GGG62526.1"/>
    </source>
</evidence>
<evidence type="ECO:0000256" key="6">
    <source>
        <dbReference type="ARBA" id="ARBA00023136"/>
    </source>
</evidence>
<evidence type="ECO:0000313" key="10">
    <source>
        <dbReference type="Proteomes" id="UP000600247"/>
    </source>
</evidence>
<feature type="transmembrane region" description="Helical" evidence="7">
    <location>
        <begin position="138"/>
        <end position="158"/>
    </location>
</feature>
<accession>A0A917GZE7</accession>
<dbReference type="GO" id="GO:0055085">
    <property type="term" value="P:transmembrane transport"/>
    <property type="evidence" value="ECO:0007669"/>
    <property type="project" value="InterPro"/>
</dbReference>
<name>A0A917GZE7_9BACL</name>
<evidence type="ECO:0000256" key="3">
    <source>
        <dbReference type="ARBA" id="ARBA00022475"/>
    </source>
</evidence>
<dbReference type="EMBL" id="BMHY01000002">
    <property type="protein sequence ID" value="GGG62526.1"/>
    <property type="molecule type" value="Genomic_DNA"/>
</dbReference>
<dbReference type="InterPro" id="IPR051393">
    <property type="entry name" value="ABC_transporter_permease"/>
</dbReference>
<gene>
    <name evidence="9" type="ORF">GCM10010918_15320</name>
</gene>
<evidence type="ECO:0000256" key="5">
    <source>
        <dbReference type="ARBA" id="ARBA00022989"/>
    </source>
</evidence>
<comment type="subcellular location">
    <subcellularLocation>
        <location evidence="1 7">Cell membrane</location>
        <topology evidence="1 7">Multi-pass membrane protein</topology>
    </subcellularLocation>
</comment>
<dbReference type="PANTHER" id="PTHR30193:SF37">
    <property type="entry name" value="INNER MEMBRANE ABC TRANSPORTER PERMEASE PROTEIN YCJO"/>
    <property type="match status" value="1"/>
</dbReference>
<feature type="transmembrane region" description="Helical" evidence="7">
    <location>
        <begin position="236"/>
        <end position="257"/>
    </location>
</feature>
<comment type="caution">
    <text evidence="9">The sequence shown here is derived from an EMBL/GenBank/DDBJ whole genome shotgun (WGS) entry which is preliminary data.</text>
</comment>
<keyword evidence="4 7" id="KW-0812">Transmembrane</keyword>
<comment type="similarity">
    <text evidence="7">Belongs to the binding-protein-dependent transport system permease family.</text>
</comment>
<feature type="transmembrane region" description="Helical" evidence="7">
    <location>
        <begin position="43"/>
        <end position="67"/>
    </location>
</feature>
<proteinExistence type="inferred from homology"/>
<evidence type="ECO:0000256" key="1">
    <source>
        <dbReference type="ARBA" id="ARBA00004651"/>
    </source>
</evidence>
<evidence type="ECO:0000256" key="2">
    <source>
        <dbReference type="ARBA" id="ARBA00022448"/>
    </source>
</evidence>
<feature type="transmembrane region" description="Helical" evidence="7">
    <location>
        <begin position="295"/>
        <end position="316"/>
    </location>
</feature>
<keyword evidence="5 7" id="KW-1133">Transmembrane helix</keyword>
<keyword evidence="3" id="KW-1003">Cell membrane</keyword>